<feature type="domain" description="Dihydroneopterin aldolase/epimerase" evidence="1">
    <location>
        <begin position="3"/>
        <end position="106"/>
    </location>
</feature>
<dbReference type="Pfam" id="PF02152">
    <property type="entry name" value="FolB"/>
    <property type="match status" value="1"/>
</dbReference>
<dbReference type="EMBL" id="CACVAS010000107">
    <property type="protein sequence ID" value="CAA6819299.1"/>
    <property type="molecule type" value="Genomic_DNA"/>
</dbReference>
<evidence type="ECO:0000313" key="2">
    <source>
        <dbReference type="EMBL" id="CAA6819299.1"/>
    </source>
</evidence>
<dbReference type="GO" id="GO:0004150">
    <property type="term" value="F:dihydroneopterin aldolase activity"/>
    <property type="evidence" value="ECO:0007669"/>
    <property type="project" value="UniProtKB-EC"/>
</dbReference>
<dbReference type="SMART" id="SM00905">
    <property type="entry name" value="FolB"/>
    <property type="match status" value="1"/>
</dbReference>
<dbReference type="Gene3D" id="3.30.1130.10">
    <property type="match status" value="1"/>
</dbReference>
<name>A0A6S6TXQ2_9BACT</name>
<dbReference type="GO" id="GO:0006760">
    <property type="term" value="P:folic acid-containing compound metabolic process"/>
    <property type="evidence" value="ECO:0007669"/>
    <property type="project" value="InterPro"/>
</dbReference>
<dbReference type="SUPFAM" id="SSF55620">
    <property type="entry name" value="Tetrahydrobiopterin biosynthesis enzymes-like"/>
    <property type="match status" value="1"/>
</dbReference>
<dbReference type="InterPro" id="IPR043133">
    <property type="entry name" value="GTP-CH-I_C/QueF"/>
</dbReference>
<organism evidence="2">
    <name type="scientific">uncultured Sulfurovum sp</name>
    <dbReference type="NCBI Taxonomy" id="269237"/>
    <lineage>
        <taxon>Bacteria</taxon>
        <taxon>Pseudomonadati</taxon>
        <taxon>Campylobacterota</taxon>
        <taxon>Epsilonproteobacteria</taxon>
        <taxon>Campylobacterales</taxon>
        <taxon>Sulfurovaceae</taxon>
        <taxon>Sulfurovum</taxon>
        <taxon>environmental samples</taxon>
    </lineage>
</organism>
<dbReference type="EC" id="4.1.2.25" evidence="2"/>
<dbReference type="AlphaFoldDB" id="A0A6S6TXQ2"/>
<keyword evidence="2" id="KW-0456">Lyase</keyword>
<reference evidence="2" key="1">
    <citation type="submission" date="2020-01" db="EMBL/GenBank/DDBJ databases">
        <authorList>
            <person name="Meier V. D."/>
            <person name="Meier V D."/>
        </authorList>
    </citation>
    <scope>NUCLEOTIDE SEQUENCE</scope>
    <source>
        <strain evidence="2">HLG_WM_MAG_01</strain>
    </source>
</reference>
<dbReference type="InterPro" id="IPR006157">
    <property type="entry name" value="FolB_dom"/>
</dbReference>
<dbReference type="NCBIfam" id="TIGR00526">
    <property type="entry name" value="folB_dom"/>
    <property type="match status" value="1"/>
</dbReference>
<protein>
    <submittedName>
        <fullName evidence="2">Dihydroneopterin aldolase (EC)</fullName>
        <ecNumber evidence="2">4.1.2.25</ecNumber>
    </submittedName>
</protein>
<evidence type="ECO:0000259" key="1">
    <source>
        <dbReference type="SMART" id="SM00905"/>
    </source>
</evidence>
<gene>
    <name evidence="2" type="ORF">HELGO_WM516</name>
</gene>
<sequence length="108" mass="12545">MTIHIDALTFNVIIGLLDFEREKPQSVVIHVEACYNYSAKNFIDYADIVQLIENELKEKRYELLEDALLGLKVLIHHTYPHIESLQIKIEKPDILPHCIVALSAKWTF</sequence>
<proteinExistence type="predicted"/>
<accession>A0A6S6TXQ2</accession>